<accession>A0A0G1B942</accession>
<dbReference type="Gene3D" id="3.90.1140.10">
    <property type="entry name" value="Cyclic phosphodiesterase"/>
    <property type="match status" value="1"/>
</dbReference>
<organism evidence="1 2">
    <name type="scientific">Candidatus Collierbacteria bacterium GW2011_GWA2_42_17</name>
    <dbReference type="NCBI Taxonomy" id="1618378"/>
    <lineage>
        <taxon>Bacteria</taxon>
        <taxon>Candidatus Collieribacteriota</taxon>
    </lineage>
</organism>
<gene>
    <name evidence="1" type="ORF">UV06_C0005G0030</name>
</gene>
<protein>
    <recommendedName>
        <fullName evidence="3">2'-5' RNA ligase</fullName>
    </recommendedName>
</protein>
<dbReference type="Proteomes" id="UP000033854">
    <property type="component" value="Unassembled WGS sequence"/>
</dbReference>
<dbReference type="AlphaFoldDB" id="A0A0G1B942"/>
<evidence type="ECO:0008006" key="3">
    <source>
        <dbReference type="Google" id="ProtNLM"/>
    </source>
</evidence>
<sequence>MAQIVILLTAGTERINMNPFLVITPDKDTIDLIYKIRKELVEKQFGIVDSRAKVLPHITLTYIEEELTKEKIEAVINSLKKMDLPKSFQINVKEIVNWDQKIVAMFDPSALNQLVENFKLVFKGLSIKANSNYEGLYGKTIGDHMKIAREVKLEKIPIALELIQNTFPNKFNLETVAFIDYDCEEKDILWKKSLEQGKI</sequence>
<comment type="caution">
    <text evidence="1">The sequence shown here is derived from an EMBL/GenBank/DDBJ whole genome shotgun (WGS) entry which is preliminary data.</text>
</comment>
<evidence type="ECO:0000313" key="1">
    <source>
        <dbReference type="EMBL" id="KKS42836.1"/>
    </source>
</evidence>
<proteinExistence type="predicted"/>
<dbReference type="EMBL" id="LCDA01000005">
    <property type="protein sequence ID" value="KKS42836.1"/>
    <property type="molecule type" value="Genomic_DNA"/>
</dbReference>
<name>A0A0G1B942_9BACT</name>
<evidence type="ECO:0000313" key="2">
    <source>
        <dbReference type="Proteomes" id="UP000033854"/>
    </source>
</evidence>
<reference evidence="1 2" key="1">
    <citation type="journal article" date="2015" name="Nature">
        <title>rRNA introns, odd ribosomes, and small enigmatic genomes across a large radiation of phyla.</title>
        <authorList>
            <person name="Brown C.T."/>
            <person name="Hug L.A."/>
            <person name="Thomas B.C."/>
            <person name="Sharon I."/>
            <person name="Castelle C.J."/>
            <person name="Singh A."/>
            <person name="Wilkins M.J."/>
            <person name="Williams K.H."/>
            <person name="Banfield J.F."/>
        </authorList>
    </citation>
    <scope>NUCLEOTIDE SEQUENCE [LARGE SCALE GENOMIC DNA]</scope>
</reference>